<reference evidence="3" key="2">
    <citation type="submission" date="2019-10" db="EMBL/GenBank/DDBJ databases">
        <title>A de novo genome assembly of a pear dwarfing rootstock.</title>
        <authorList>
            <person name="Wang F."/>
            <person name="Wang J."/>
            <person name="Li S."/>
            <person name="Zhang Y."/>
            <person name="Fang M."/>
            <person name="Ma L."/>
            <person name="Zhao Y."/>
            <person name="Jiang S."/>
        </authorList>
    </citation>
    <scope>NUCLEOTIDE SEQUENCE [LARGE SCALE GENOMIC DNA]</scope>
</reference>
<dbReference type="Gene3D" id="1.10.510.10">
    <property type="entry name" value="Transferase(Phosphotransferase) domain 1"/>
    <property type="match status" value="1"/>
</dbReference>
<dbReference type="PROSITE" id="PS50011">
    <property type="entry name" value="PROTEIN_KINASE_DOM"/>
    <property type="match status" value="1"/>
</dbReference>
<reference evidence="2 3" key="3">
    <citation type="submission" date="2019-11" db="EMBL/GenBank/DDBJ databases">
        <title>A de novo genome assembly of a pear dwarfing rootstock.</title>
        <authorList>
            <person name="Wang F."/>
            <person name="Wang J."/>
            <person name="Li S."/>
            <person name="Zhang Y."/>
            <person name="Fang M."/>
            <person name="Ma L."/>
            <person name="Zhao Y."/>
            <person name="Jiang S."/>
        </authorList>
    </citation>
    <scope>NUCLEOTIDE SEQUENCE [LARGE SCALE GENOMIC DNA]</scope>
    <source>
        <strain evidence="2">S2</strain>
        <tissue evidence="2">Leaf</tissue>
    </source>
</reference>
<accession>A0A5N5GBT2</accession>
<proteinExistence type="predicted"/>
<dbReference type="InterPro" id="IPR000719">
    <property type="entry name" value="Prot_kinase_dom"/>
</dbReference>
<dbReference type="InterPro" id="IPR011009">
    <property type="entry name" value="Kinase-like_dom_sf"/>
</dbReference>
<dbReference type="PANTHER" id="PTHR45631">
    <property type="entry name" value="OS07G0107800 PROTEIN-RELATED"/>
    <property type="match status" value="1"/>
</dbReference>
<protein>
    <submittedName>
        <fullName evidence="2">Leucine-rich repeat receptor-like serine/threonine-protein kinase</fullName>
    </submittedName>
</protein>
<feature type="domain" description="Protein kinase" evidence="1">
    <location>
        <begin position="1"/>
        <end position="139"/>
    </location>
</feature>
<name>A0A5N5GBT2_9ROSA</name>
<keyword evidence="3" id="KW-1185">Reference proteome</keyword>
<comment type="caution">
    <text evidence="2">The sequence shown here is derived from an EMBL/GenBank/DDBJ whole genome shotgun (WGS) entry which is preliminary data.</text>
</comment>
<gene>
    <name evidence="2" type="ORF">D8674_035245</name>
</gene>
<keyword evidence="2" id="KW-0418">Kinase</keyword>
<keyword evidence="2" id="KW-0675">Receptor</keyword>
<dbReference type="AlphaFoldDB" id="A0A5N5GBT2"/>
<reference evidence="2 3" key="1">
    <citation type="submission" date="2019-09" db="EMBL/GenBank/DDBJ databases">
        <authorList>
            <person name="Ou C."/>
        </authorList>
    </citation>
    <scope>NUCLEOTIDE SEQUENCE [LARGE SCALE GENOMIC DNA]</scope>
    <source>
        <strain evidence="2">S2</strain>
        <tissue evidence="2">Leaf</tissue>
    </source>
</reference>
<dbReference type="PROSITE" id="PS00108">
    <property type="entry name" value="PROTEIN_KINASE_ST"/>
    <property type="match status" value="1"/>
</dbReference>
<keyword evidence="2" id="KW-0808">Transferase</keyword>
<sequence length="139" mass="15743">MTDSLYTNADNRSNILSWADRLRIAIDAARGQQKICNVGLEYLHYGCKPPIIHRDVKSTNILLNENFQAKPADFGLSRNFPAEDGTRVWTRVAGTPGYLDLERMKKVHITKWVSFMVGKGDIKSIVDSRLKENFDSNSV</sequence>
<evidence type="ECO:0000313" key="3">
    <source>
        <dbReference type="Proteomes" id="UP000327157"/>
    </source>
</evidence>
<evidence type="ECO:0000313" key="2">
    <source>
        <dbReference type="EMBL" id="KAB2612929.1"/>
    </source>
</evidence>
<dbReference type="Pfam" id="PF00069">
    <property type="entry name" value="Pkinase"/>
    <property type="match status" value="1"/>
</dbReference>
<dbReference type="Proteomes" id="UP000327157">
    <property type="component" value="Chromosome 9"/>
</dbReference>
<dbReference type="EMBL" id="SMOL01000458">
    <property type="protein sequence ID" value="KAB2612929.1"/>
    <property type="molecule type" value="Genomic_DNA"/>
</dbReference>
<dbReference type="GO" id="GO:0004672">
    <property type="term" value="F:protein kinase activity"/>
    <property type="evidence" value="ECO:0007669"/>
    <property type="project" value="InterPro"/>
</dbReference>
<dbReference type="PANTHER" id="PTHR45631:SF202">
    <property type="entry name" value="SENESCENCE-INDUCED RECEPTOR-LIKE SERINE_THREONINE-PROTEIN KINASE"/>
    <property type="match status" value="1"/>
</dbReference>
<evidence type="ECO:0000259" key="1">
    <source>
        <dbReference type="PROSITE" id="PS50011"/>
    </source>
</evidence>
<dbReference type="GO" id="GO:0005524">
    <property type="term" value="F:ATP binding"/>
    <property type="evidence" value="ECO:0007669"/>
    <property type="project" value="InterPro"/>
</dbReference>
<organism evidence="2 3">
    <name type="scientific">Pyrus ussuriensis x Pyrus communis</name>
    <dbReference type="NCBI Taxonomy" id="2448454"/>
    <lineage>
        <taxon>Eukaryota</taxon>
        <taxon>Viridiplantae</taxon>
        <taxon>Streptophyta</taxon>
        <taxon>Embryophyta</taxon>
        <taxon>Tracheophyta</taxon>
        <taxon>Spermatophyta</taxon>
        <taxon>Magnoliopsida</taxon>
        <taxon>eudicotyledons</taxon>
        <taxon>Gunneridae</taxon>
        <taxon>Pentapetalae</taxon>
        <taxon>rosids</taxon>
        <taxon>fabids</taxon>
        <taxon>Rosales</taxon>
        <taxon>Rosaceae</taxon>
        <taxon>Amygdaloideae</taxon>
        <taxon>Maleae</taxon>
        <taxon>Pyrus</taxon>
    </lineage>
</organism>
<dbReference type="SUPFAM" id="SSF56112">
    <property type="entry name" value="Protein kinase-like (PK-like)"/>
    <property type="match status" value="1"/>
</dbReference>
<dbReference type="OrthoDB" id="2013020at2759"/>
<dbReference type="InterPro" id="IPR008271">
    <property type="entry name" value="Ser/Thr_kinase_AS"/>
</dbReference>